<evidence type="ECO:0000313" key="1">
    <source>
        <dbReference type="EMBL" id="GEU86060.1"/>
    </source>
</evidence>
<comment type="caution">
    <text evidence="1">The sequence shown here is derived from an EMBL/GenBank/DDBJ whole genome shotgun (WGS) entry which is preliminary data.</text>
</comment>
<organism evidence="1">
    <name type="scientific">Tanacetum cinerariifolium</name>
    <name type="common">Dalmatian daisy</name>
    <name type="synonym">Chrysanthemum cinerariifolium</name>
    <dbReference type="NCBI Taxonomy" id="118510"/>
    <lineage>
        <taxon>Eukaryota</taxon>
        <taxon>Viridiplantae</taxon>
        <taxon>Streptophyta</taxon>
        <taxon>Embryophyta</taxon>
        <taxon>Tracheophyta</taxon>
        <taxon>Spermatophyta</taxon>
        <taxon>Magnoliopsida</taxon>
        <taxon>eudicotyledons</taxon>
        <taxon>Gunneridae</taxon>
        <taxon>Pentapetalae</taxon>
        <taxon>asterids</taxon>
        <taxon>campanulids</taxon>
        <taxon>Asterales</taxon>
        <taxon>Asteraceae</taxon>
        <taxon>Asteroideae</taxon>
        <taxon>Anthemideae</taxon>
        <taxon>Anthemidinae</taxon>
        <taxon>Tanacetum</taxon>
    </lineage>
</organism>
<dbReference type="EMBL" id="BKCJ010009241">
    <property type="protein sequence ID" value="GEU86060.1"/>
    <property type="molecule type" value="Genomic_DNA"/>
</dbReference>
<name>A0A6L2NJ24_TANCI</name>
<accession>A0A6L2NJ24</accession>
<proteinExistence type="predicted"/>
<gene>
    <name evidence="1" type="ORF">Tci_058038</name>
</gene>
<protein>
    <submittedName>
        <fullName evidence="1">Uncharacterized protein</fullName>
    </submittedName>
</protein>
<dbReference type="AlphaFoldDB" id="A0A6L2NJ24"/>
<reference evidence="1" key="1">
    <citation type="journal article" date="2019" name="Sci. Rep.">
        <title>Draft genome of Tanacetum cinerariifolium, the natural source of mosquito coil.</title>
        <authorList>
            <person name="Yamashiro T."/>
            <person name="Shiraishi A."/>
            <person name="Satake H."/>
            <person name="Nakayama K."/>
        </authorList>
    </citation>
    <scope>NUCLEOTIDE SEQUENCE</scope>
</reference>
<sequence length="104" mass="12225">MACSLPHIIDEVKAIVHKQIKEDNVRQQAIINLAVQFENASDTKDDTRKAYDECDDIPQEKRYMIDTLLKEESWKVYEIHNALIRNATKMQDEINTKNTRSNQY</sequence>